<dbReference type="GO" id="GO:0032259">
    <property type="term" value="P:methylation"/>
    <property type="evidence" value="ECO:0007669"/>
    <property type="project" value="UniProtKB-KW"/>
</dbReference>
<feature type="binding site" evidence="5">
    <location>
        <begin position="127"/>
        <end position="131"/>
    </location>
    <ligand>
        <name>S-adenosyl-L-methionine</name>
        <dbReference type="ChEBI" id="CHEBI:59789"/>
    </ligand>
</feature>
<dbReference type="Pfam" id="PF05175">
    <property type="entry name" value="MTS"/>
    <property type="match status" value="1"/>
</dbReference>
<dbReference type="PANTHER" id="PTHR18895">
    <property type="entry name" value="HEMK METHYLTRANSFERASE"/>
    <property type="match status" value="1"/>
</dbReference>
<accession>A0A1H2GQY6</accession>
<dbReference type="Gene3D" id="3.40.50.150">
    <property type="entry name" value="Vaccinia Virus protein VP39"/>
    <property type="match status" value="1"/>
</dbReference>
<feature type="binding site" evidence="5">
    <location>
        <begin position="194"/>
        <end position="197"/>
    </location>
    <ligand>
        <name>substrate</name>
    </ligand>
</feature>
<proteinExistence type="inferred from homology"/>
<gene>
    <name evidence="5" type="primary">prmC</name>
    <name evidence="8" type="ORF">SAMN04487931_105341</name>
</gene>
<dbReference type="EMBL" id="FNLL01000005">
    <property type="protein sequence ID" value="SDU22027.1"/>
    <property type="molecule type" value="Genomic_DNA"/>
</dbReference>
<keyword evidence="9" id="KW-1185">Reference proteome</keyword>
<keyword evidence="1 5" id="KW-0489">Methyltransferase</keyword>
<keyword evidence="2 5" id="KW-0808">Transferase</keyword>
<dbReference type="InterPro" id="IPR029063">
    <property type="entry name" value="SAM-dependent_MTases_sf"/>
</dbReference>
<comment type="function">
    <text evidence="5">Methylates the class 1 translation termination release factors RF1/PrfA and RF2/PrfB on the glutamine residue of the universally conserved GGQ motif.</text>
</comment>
<sequence length="296" mass="33479">MPDWTIIKILSWTESYFKEYSIDSPRLTAEILLSHCLGIKRLDLYLQHDRPLQKNELSIFKILIKRRIQNEPVAYITGKKGFFESDFEVEKGVLIPRPDTETIVEEALKILLSDPKNINPKTVLELGTGSGAIIVSLAKAAPGHSYFASDISDTALEIAKKNAEKIVKGKVRFLGSAWFSSLKKIPRFDLIVSNPPYIPSGDIQYLQPEIRKFEPLLALDGGSDGLDCFRSILYEAHHYLVPGGIVLFEMGFDQKNGIQGVFERYPQYGSIDFIRDLAGRDRVVLIKKTIDKNNNY</sequence>
<comment type="catalytic activity">
    <reaction evidence="4 5">
        <text>L-glutaminyl-[peptide chain release factor] + S-adenosyl-L-methionine = N(5)-methyl-L-glutaminyl-[peptide chain release factor] + S-adenosyl-L-homocysteine + H(+)</text>
        <dbReference type="Rhea" id="RHEA:42896"/>
        <dbReference type="Rhea" id="RHEA-COMP:10271"/>
        <dbReference type="Rhea" id="RHEA-COMP:10272"/>
        <dbReference type="ChEBI" id="CHEBI:15378"/>
        <dbReference type="ChEBI" id="CHEBI:30011"/>
        <dbReference type="ChEBI" id="CHEBI:57856"/>
        <dbReference type="ChEBI" id="CHEBI:59789"/>
        <dbReference type="ChEBI" id="CHEBI:61891"/>
        <dbReference type="EC" id="2.1.1.297"/>
    </reaction>
</comment>
<feature type="domain" description="Methyltransferase small" evidence="6">
    <location>
        <begin position="105"/>
        <end position="198"/>
    </location>
</feature>
<evidence type="ECO:0000256" key="1">
    <source>
        <dbReference type="ARBA" id="ARBA00022603"/>
    </source>
</evidence>
<evidence type="ECO:0000313" key="9">
    <source>
        <dbReference type="Proteomes" id="UP000199608"/>
    </source>
</evidence>
<dbReference type="InterPro" id="IPR050320">
    <property type="entry name" value="N5-glutamine_MTase"/>
</dbReference>
<dbReference type="InterPro" id="IPR040758">
    <property type="entry name" value="PrmC_N"/>
</dbReference>
<dbReference type="RefSeq" id="WP_014957140.1">
    <property type="nucleotide sequence ID" value="NZ_FNLL01000005.1"/>
</dbReference>
<protein>
    <recommendedName>
        <fullName evidence="5">Release factor glutamine methyltransferase</fullName>
        <shortName evidence="5">RF MTase</shortName>
        <ecNumber evidence="5">2.1.1.297</ecNumber>
    </recommendedName>
    <alternativeName>
        <fullName evidence="5">N5-glutamine methyltransferase PrmC</fullName>
    </alternativeName>
    <alternativeName>
        <fullName evidence="5">Protein-(glutamine-N5) MTase PrmC</fullName>
    </alternativeName>
    <alternativeName>
        <fullName evidence="5">Protein-glutamine N-methyltransferase PrmC</fullName>
    </alternativeName>
</protein>
<evidence type="ECO:0000256" key="3">
    <source>
        <dbReference type="ARBA" id="ARBA00022691"/>
    </source>
</evidence>
<dbReference type="InterPro" id="IPR002052">
    <property type="entry name" value="DNA_methylase_N6_adenine_CS"/>
</dbReference>
<evidence type="ECO:0000259" key="7">
    <source>
        <dbReference type="Pfam" id="PF17827"/>
    </source>
</evidence>
<dbReference type="AlphaFoldDB" id="A0A1H2GQY6"/>
<dbReference type="PANTHER" id="PTHR18895:SF74">
    <property type="entry name" value="MTRF1L RELEASE FACTOR GLUTAMINE METHYLTRANSFERASE"/>
    <property type="match status" value="1"/>
</dbReference>
<reference evidence="9" key="1">
    <citation type="submission" date="2016-10" db="EMBL/GenBank/DDBJ databases">
        <authorList>
            <person name="Varghese N."/>
            <person name="Submissions S."/>
        </authorList>
    </citation>
    <scope>NUCLEOTIDE SEQUENCE [LARGE SCALE GENOMIC DNA]</scope>
    <source>
        <strain evidence="9">DSM 3384</strain>
    </source>
</reference>
<feature type="binding site" evidence="5">
    <location>
        <position position="178"/>
    </location>
    <ligand>
        <name>S-adenosyl-L-methionine</name>
        <dbReference type="ChEBI" id="CHEBI:59789"/>
    </ligand>
</feature>
<dbReference type="InterPro" id="IPR019874">
    <property type="entry name" value="RF_methyltr_PrmC"/>
</dbReference>
<dbReference type="Proteomes" id="UP000199608">
    <property type="component" value="Unassembled WGS sequence"/>
</dbReference>
<dbReference type="InterPro" id="IPR007848">
    <property type="entry name" value="Small_mtfrase_dom"/>
</dbReference>
<dbReference type="NCBIfam" id="TIGR03534">
    <property type="entry name" value="RF_mod_PrmC"/>
    <property type="match status" value="1"/>
</dbReference>
<evidence type="ECO:0000256" key="2">
    <source>
        <dbReference type="ARBA" id="ARBA00022679"/>
    </source>
</evidence>
<dbReference type="SUPFAM" id="SSF53335">
    <property type="entry name" value="S-adenosyl-L-methionine-dependent methyltransferases"/>
    <property type="match status" value="1"/>
</dbReference>
<keyword evidence="3 5" id="KW-0949">S-adenosyl-L-methionine</keyword>
<dbReference type="NCBIfam" id="TIGR00536">
    <property type="entry name" value="hemK_fam"/>
    <property type="match status" value="1"/>
</dbReference>
<dbReference type="InterPro" id="IPR004556">
    <property type="entry name" value="HemK-like"/>
</dbReference>
<feature type="domain" description="Release factor glutamine methyltransferase N-terminal" evidence="7">
    <location>
        <begin position="9"/>
        <end position="78"/>
    </location>
</feature>
<dbReference type="GO" id="GO:0003676">
    <property type="term" value="F:nucleic acid binding"/>
    <property type="evidence" value="ECO:0007669"/>
    <property type="project" value="InterPro"/>
</dbReference>
<dbReference type="EC" id="2.1.1.297" evidence="5"/>
<name>A0A1H2GQY6_9BACT</name>
<dbReference type="Gene3D" id="1.10.8.10">
    <property type="entry name" value="DNA helicase RuvA subunit, C-terminal domain"/>
    <property type="match status" value="1"/>
</dbReference>
<feature type="binding site" evidence="5">
    <location>
        <position position="194"/>
    </location>
    <ligand>
        <name>S-adenosyl-L-methionine</name>
        <dbReference type="ChEBI" id="CHEBI:59789"/>
    </ligand>
</feature>
<dbReference type="CDD" id="cd02440">
    <property type="entry name" value="AdoMet_MTases"/>
    <property type="match status" value="1"/>
</dbReference>
<dbReference type="Pfam" id="PF17827">
    <property type="entry name" value="PrmC_N"/>
    <property type="match status" value="1"/>
</dbReference>
<dbReference type="PROSITE" id="PS00092">
    <property type="entry name" value="N6_MTASE"/>
    <property type="match status" value="1"/>
</dbReference>
<dbReference type="GO" id="GO:0102559">
    <property type="term" value="F:peptide chain release factor N(5)-glutamine methyltransferase activity"/>
    <property type="evidence" value="ECO:0007669"/>
    <property type="project" value="UniProtKB-EC"/>
</dbReference>
<comment type="similarity">
    <text evidence="5">Belongs to the protein N5-glutamine methyltransferase family. PrmC subfamily.</text>
</comment>
<evidence type="ECO:0000256" key="4">
    <source>
        <dbReference type="ARBA" id="ARBA00048391"/>
    </source>
</evidence>
<evidence type="ECO:0000259" key="6">
    <source>
        <dbReference type="Pfam" id="PF05175"/>
    </source>
</evidence>
<dbReference type="HAMAP" id="MF_02126">
    <property type="entry name" value="RF_methyltr_PrmC"/>
    <property type="match status" value="1"/>
</dbReference>
<feature type="binding site" evidence="5">
    <location>
        <position position="150"/>
    </location>
    <ligand>
        <name>S-adenosyl-L-methionine</name>
        <dbReference type="ChEBI" id="CHEBI:59789"/>
    </ligand>
</feature>
<evidence type="ECO:0000313" key="8">
    <source>
        <dbReference type="EMBL" id="SDU22027.1"/>
    </source>
</evidence>
<evidence type="ECO:0000256" key="5">
    <source>
        <dbReference type="HAMAP-Rule" id="MF_02126"/>
    </source>
</evidence>
<organism evidence="8 9">
    <name type="scientific">Desulfobacula phenolica</name>
    <dbReference type="NCBI Taxonomy" id="90732"/>
    <lineage>
        <taxon>Bacteria</taxon>
        <taxon>Pseudomonadati</taxon>
        <taxon>Thermodesulfobacteriota</taxon>
        <taxon>Desulfobacteria</taxon>
        <taxon>Desulfobacterales</taxon>
        <taxon>Desulfobacteraceae</taxon>
        <taxon>Desulfobacula</taxon>
    </lineage>
</organism>